<dbReference type="GO" id="GO:0016787">
    <property type="term" value="F:hydrolase activity"/>
    <property type="evidence" value="ECO:0007669"/>
    <property type="project" value="UniProtKB-KW"/>
</dbReference>
<comment type="cofactor">
    <cofactor evidence="1">
        <name>Mg(2+)</name>
        <dbReference type="ChEBI" id="CHEBI:18420"/>
    </cofactor>
</comment>
<dbReference type="EMBL" id="JAACJN010000007">
    <property type="protein sequence ID" value="KAF5392030.1"/>
    <property type="molecule type" value="Genomic_DNA"/>
</dbReference>
<evidence type="ECO:0000313" key="4">
    <source>
        <dbReference type="Proteomes" id="UP000518752"/>
    </source>
</evidence>
<dbReference type="GO" id="GO:0006281">
    <property type="term" value="P:DNA repair"/>
    <property type="evidence" value="ECO:0007669"/>
    <property type="project" value="UniProtKB-KW"/>
</dbReference>
<organism evidence="3 4">
    <name type="scientific">Collybiopsis confluens</name>
    <dbReference type="NCBI Taxonomy" id="2823264"/>
    <lineage>
        <taxon>Eukaryota</taxon>
        <taxon>Fungi</taxon>
        <taxon>Dikarya</taxon>
        <taxon>Basidiomycota</taxon>
        <taxon>Agaricomycotina</taxon>
        <taxon>Agaricomycetes</taxon>
        <taxon>Agaricomycetidae</taxon>
        <taxon>Agaricales</taxon>
        <taxon>Marasmiineae</taxon>
        <taxon>Omphalotaceae</taxon>
        <taxon>Collybiopsis</taxon>
    </lineage>
</organism>
<dbReference type="InterPro" id="IPR010285">
    <property type="entry name" value="DNA_helicase_pif1-like_DEAD"/>
</dbReference>
<evidence type="ECO:0000313" key="3">
    <source>
        <dbReference type="EMBL" id="KAF5392030.1"/>
    </source>
</evidence>
<dbReference type="PANTHER" id="PTHR10492:SF57">
    <property type="entry name" value="ATP-DEPENDENT DNA HELICASE"/>
    <property type="match status" value="1"/>
</dbReference>
<feature type="domain" description="DNA helicase Pif1-like DEAD-box helicase" evidence="2">
    <location>
        <begin position="40"/>
        <end position="82"/>
    </location>
</feature>
<name>A0A8H5MEZ5_9AGAR</name>
<accession>A0A8H5MEZ5</accession>
<dbReference type="GO" id="GO:0000723">
    <property type="term" value="P:telomere maintenance"/>
    <property type="evidence" value="ECO:0007669"/>
    <property type="project" value="InterPro"/>
</dbReference>
<keyword evidence="1" id="KW-0378">Hydrolase</keyword>
<keyword evidence="1" id="KW-0547">Nucleotide-binding</keyword>
<dbReference type="AlphaFoldDB" id="A0A8H5MEZ5"/>
<evidence type="ECO:0000256" key="1">
    <source>
        <dbReference type="RuleBase" id="RU363044"/>
    </source>
</evidence>
<dbReference type="EC" id="5.6.2.3" evidence="1"/>
<dbReference type="GO" id="GO:0005524">
    <property type="term" value="F:ATP binding"/>
    <property type="evidence" value="ECO:0007669"/>
    <property type="project" value="UniProtKB-KW"/>
</dbReference>
<keyword evidence="1" id="KW-0067">ATP-binding</keyword>
<keyword evidence="1" id="KW-0227">DNA damage</keyword>
<dbReference type="GO" id="GO:0043139">
    <property type="term" value="F:5'-3' DNA helicase activity"/>
    <property type="evidence" value="ECO:0007669"/>
    <property type="project" value="UniProtKB-EC"/>
</dbReference>
<keyword evidence="4" id="KW-1185">Reference proteome</keyword>
<dbReference type="PANTHER" id="PTHR10492">
    <property type="match status" value="1"/>
</dbReference>
<comment type="similarity">
    <text evidence="1">Belongs to the helicase family.</text>
</comment>
<sequence>MWSLLPPLPSMIEMLSANTGILRECWIVQSSAGPHMPPLTASDIKSKDGVPFGGINVVFGGDFQQILPVVKKGWREQIVENKCSGSGTAEDREYAKWLLDIGQGSINGPENTINLEPAMKCGDTVDSLTHAIYPGLNLIQPNNNNDEWFLERTILCAKNDAVDGLNLLCLSGMQGNLQVYHSADEAIPDGAAQDKDFQYPVEYLNSINGSGLPVSRLHLKLGCPIQ</sequence>
<dbReference type="SUPFAM" id="SSF52540">
    <property type="entry name" value="P-loop containing nucleoside triphosphate hydrolases"/>
    <property type="match status" value="1"/>
</dbReference>
<dbReference type="Pfam" id="PF05970">
    <property type="entry name" value="PIF1"/>
    <property type="match status" value="1"/>
</dbReference>
<dbReference type="Proteomes" id="UP000518752">
    <property type="component" value="Unassembled WGS sequence"/>
</dbReference>
<keyword evidence="1" id="KW-0233">DNA recombination</keyword>
<protein>
    <recommendedName>
        <fullName evidence="1">ATP-dependent DNA helicase</fullName>
        <ecNumber evidence="1">5.6.2.3</ecNumber>
    </recommendedName>
</protein>
<reference evidence="3 4" key="1">
    <citation type="journal article" date="2020" name="ISME J.">
        <title>Uncovering the hidden diversity of litter-decomposition mechanisms in mushroom-forming fungi.</title>
        <authorList>
            <person name="Floudas D."/>
            <person name="Bentzer J."/>
            <person name="Ahren D."/>
            <person name="Johansson T."/>
            <person name="Persson P."/>
            <person name="Tunlid A."/>
        </authorList>
    </citation>
    <scope>NUCLEOTIDE SEQUENCE [LARGE SCALE GENOMIC DNA]</scope>
    <source>
        <strain evidence="3 4">CBS 406.79</strain>
    </source>
</reference>
<dbReference type="OrthoDB" id="2641892at2759"/>
<dbReference type="GO" id="GO:0006310">
    <property type="term" value="P:DNA recombination"/>
    <property type="evidence" value="ECO:0007669"/>
    <property type="project" value="UniProtKB-KW"/>
</dbReference>
<dbReference type="InterPro" id="IPR027417">
    <property type="entry name" value="P-loop_NTPase"/>
</dbReference>
<comment type="catalytic activity">
    <reaction evidence="1">
        <text>ATP + H2O = ADP + phosphate + H(+)</text>
        <dbReference type="Rhea" id="RHEA:13065"/>
        <dbReference type="ChEBI" id="CHEBI:15377"/>
        <dbReference type="ChEBI" id="CHEBI:15378"/>
        <dbReference type="ChEBI" id="CHEBI:30616"/>
        <dbReference type="ChEBI" id="CHEBI:43474"/>
        <dbReference type="ChEBI" id="CHEBI:456216"/>
        <dbReference type="EC" id="5.6.2.3"/>
    </reaction>
</comment>
<comment type="caution">
    <text evidence="3">The sequence shown here is derived from an EMBL/GenBank/DDBJ whole genome shotgun (WGS) entry which is preliminary data.</text>
</comment>
<keyword evidence="1" id="KW-0347">Helicase</keyword>
<proteinExistence type="inferred from homology"/>
<gene>
    <name evidence="3" type="ORF">D9757_003219</name>
</gene>
<evidence type="ECO:0000259" key="2">
    <source>
        <dbReference type="Pfam" id="PF05970"/>
    </source>
</evidence>
<keyword evidence="1" id="KW-0234">DNA repair</keyword>